<dbReference type="InterPro" id="IPR003439">
    <property type="entry name" value="ABC_transporter-like_ATP-bd"/>
</dbReference>
<keyword evidence="9" id="KW-1185">Reference proteome</keyword>
<dbReference type="AlphaFoldDB" id="A0A6A9UU82"/>
<feature type="region of interest" description="Disordered" evidence="6">
    <location>
        <begin position="358"/>
        <end position="429"/>
    </location>
</feature>
<dbReference type="InterPro" id="IPR003593">
    <property type="entry name" value="AAA+_ATPase"/>
</dbReference>
<dbReference type="EMBL" id="WPCU01000004">
    <property type="protein sequence ID" value="MVA75295.1"/>
    <property type="molecule type" value="Genomic_DNA"/>
</dbReference>
<evidence type="ECO:0000256" key="2">
    <source>
        <dbReference type="ARBA" id="ARBA00022448"/>
    </source>
</evidence>
<dbReference type="InterPro" id="IPR027417">
    <property type="entry name" value="P-loop_NTPase"/>
</dbReference>
<dbReference type="SMART" id="SM00382">
    <property type="entry name" value="AAA"/>
    <property type="match status" value="1"/>
</dbReference>
<feature type="domain" description="ABC transporter" evidence="7">
    <location>
        <begin position="2"/>
        <end position="237"/>
    </location>
</feature>
<evidence type="ECO:0000256" key="4">
    <source>
        <dbReference type="ARBA" id="ARBA00022840"/>
    </source>
</evidence>
<dbReference type="SUPFAM" id="SSF52540">
    <property type="entry name" value="P-loop containing nucleoside triphosphate hydrolases"/>
    <property type="match status" value="1"/>
</dbReference>
<evidence type="ECO:0000313" key="8">
    <source>
        <dbReference type="EMBL" id="MVA75295.1"/>
    </source>
</evidence>
<dbReference type="EC" id="7.6.2.9" evidence="5"/>
<evidence type="ECO:0000259" key="7">
    <source>
        <dbReference type="PROSITE" id="PS50893"/>
    </source>
</evidence>
<gene>
    <name evidence="8" type="ORF">GC722_04515</name>
</gene>
<dbReference type="Gene3D" id="3.40.50.300">
    <property type="entry name" value="P-loop containing nucleotide triphosphate hydrolases"/>
    <property type="match status" value="1"/>
</dbReference>
<feature type="compositionally biased region" description="Pro residues" evidence="6">
    <location>
        <begin position="399"/>
        <end position="414"/>
    </location>
</feature>
<name>A0A6A9UU82_9ACTN</name>
<sequence length="429" mass="44908">MITFEAVSKTYRDGTTAVSELDLVLPSDQVSVLVGPSGCGKTTTLQMINRMIEPTAGSISWDGTPLPQIRRTTLRRQMGYVIQSGGLFPHRTVLDNICTVPTLLGWSRARSRSRALELLSLVGLDRSLAQRFPAQLSGGQQQRVGVARALAADPVLLLMDEPFSAVDPVVRADLQELVKGLQRELGKTIVMITHDIDEAMIMGDQVVIMRVGGRIAQMGTPDEILDRPLDDFVAGFVGRDRGYRALTFAPAAGLPVARIRSVRSAASVATGSSPAVVVDGEGRPLGWADAAHGSTLLPLGATFAAETDTLRAVVDAALSSPVGLAVAVQSSGRLAGVVSAADALEAVRRRRLQVAERHGSAVAAAPDDGDAPSADPATLHEEAGPPADPAAPRQEVGHPPTPSPDRRTTPPPDGAAPAGPADDEREAAS</sequence>
<dbReference type="InterPro" id="IPR017871">
    <property type="entry name" value="ABC_transporter-like_CS"/>
</dbReference>
<keyword evidence="2" id="KW-0813">Transport</keyword>
<feature type="compositionally biased region" description="Low complexity" evidence="6">
    <location>
        <begin position="360"/>
        <end position="377"/>
    </location>
</feature>
<dbReference type="PANTHER" id="PTHR43117:SF4">
    <property type="entry name" value="OSMOPROTECTANT IMPORT ATP-BINDING PROTEIN OSMV"/>
    <property type="match status" value="1"/>
</dbReference>
<dbReference type="PROSITE" id="PS50893">
    <property type="entry name" value="ABC_TRANSPORTER_2"/>
    <property type="match status" value="1"/>
</dbReference>
<accession>A0A6A9UU82</accession>
<dbReference type="PROSITE" id="PS00211">
    <property type="entry name" value="ABC_TRANSPORTER_1"/>
    <property type="match status" value="1"/>
</dbReference>
<reference evidence="8 9" key="1">
    <citation type="submission" date="2019-12" db="EMBL/GenBank/DDBJ databases">
        <title>Auraticoccus cholistani sp. nov., an actinomycete isolated from soil of Cholistan desert.</title>
        <authorList>
            <person name="Cheema M.T."/>
        </authorList>
    </citation>
    <scope>NUCLEOTIDE SEQUENCE [LARGE SCALE GENOMIC DNA]</scope>
    <source>
        <strain evidence="8 9">F435</strain>
    </source>
</reference>
<dbReference type="GO" id="GO:0016887">
    <property type="term" value="F:ATP hydrolysis activity"/>
    <property type="evidence" value="ECO:0007669"/>
    <property type="project" value="InterPro"/>
</dbReference>
<dbReference type="GO" id="GO:0015418">
    <property type="term" value="F:ABC-type quaternary ammonium compound transporting activity"/>
    <property type="evidence" value="ECO:0007669"/>
    <property type="project" value="UniProtKB-EC"/>
</dbReference>
<keyword evidence="3" id="KW-0547">Nucleotide-binding</keyword>
<dbReference type="PANTHER" id="PTHR43117">
    <property type="entry name" value="OSMOPROTECTANT IMPORT ATP-BINDING PROTEIN OSMV"/>
    <property type="match status" value="1"/>
</dbReference>
<keyword evidence="4 8" id="KW-0067">ATP-binding</keyword>
<dbReference type="FunFam" id="3.40.50.300:FF:000425">
    <property type="entry name" value="Probable ABC transporter, ATP-binding subunit"/>
    <property type="match status" value="1"/>
</dbReference>
<evidence type="ECO:0000256" key="5">
    <source>
        <dbReference type="ARBA" id="ARBA00066388"/>
    </source>
</evidence>
<dbReference type="GO" id="GO:0005524">
    <property type="term" value="F:ATP binding"/>
    <property type="evidence" value="ECO:0007669"/>
    <property type="project" value="UniProtKB-KW"/>
</dbReference>
<evidence type="ECO:0000313" key="9">
    <source>
        <dbReference type="Proteomes" id="UP000435304"/>
    </source>
</evidence>
<comment type="similarity">
    <text evidence="1">Belongs to the ABC transporter superfamily.</text>
</comment>
<comment type="caution">
    <text evidence="8">The sequence shown here is derived from an EMBL/GenBank/DDBJ whole genome shotgun (WGS) entry which is preliminary data.</text>
</comment>
<dbReference type="Pfam" id="PF00005">
    <property type="entry name" value="ABC_tran"/>
    <property type="match status" value="1"/>
</dbReference>
<proteinExistence type="inferred from homology"/>
<protein>
    <recommendedName>
        <fullName evidence="5">ABC-type quaternary amine transporter</fullName>
        <ecNumber evidence="5">7.6.2.9</ecNumber>
    </recommendedName>
</protein>
<organism evidence="8 9">
    <name type="scientific">Auraticoccus cholistanensis</name>
    <dbReference type="NCBI Taxonomy" id="2656650"/>
    <lineage>
        <taxon>Bacteria</taxon>
        <taxon>Bacillati</taxon>
        <taxon>Actinomycetota</taxon>
        <taxon>Actinomycetes</taxon>
        <taxon>Propionibacteriales</taxon>
        <taxon>Propionibacteriaceae</taxon>
        <taxon>Auraticoccus</taxon>
    </lineage>
</organism>
<evidence type="ECO:0000256" key="3">
    <source>
        <dbReference type="ARBA" id="ARBA00022741"/>
    </source>
</evidence>
<evidence type="ECO:0000256" key="1">
    <source>
        <dbReference type="ARBA" id="ARBA00005417"/>
    </source>
</evidence>
<evidence type="ECO:0000256" key="6">
    <source>
        <dbReference type="SAM" id="MobiDB-lite"/>
    </source>
</evidence>
<dbReference type="Proteomes" id="UP000435304">
    <property type="component" value="Unassembled WGS sequence"/>
</dbReference>